<keyword evidence="1" id="KW-0614">Plasmid</keyword>
<gene>
    <name evidence="1" type="ORF">LSAJ23K_A100160</name>
</gene>
<organism evidence="1">
    <name type="scientific">Latilactobacillus sakei subsp. sakei (strain 23K)</name>
    <name type="common">Lactobacillus sakei subsp. sakei</name>
    <dbReference type="NCBI Taxonomy" id="314315"/>
    <lineage>
        <taxon>Bacteria</taxon>
        <taxon>Bacillati</taxon>
        <taxon>Bacillota</taxon>
        <taxon>Bacilli</taxon>
        <taxon>Lactobacillales</taxon>
        <taxon>Lactobacillaceae</taxon>
        <taxon>Latilactobacillus</taxon>
    </lineage>
</organism>
<name>A0A2H1MXW6_LATSS</name>
<geneLocation type="plasmid" evidence="1">
    <name>pJ23A1</name>
</geneLocation>
<evidence type="ECO:0000313" key="1">
    <source>
        <dbReference type="EMBL" id="SOE45276.1"/>
    </source>
</evidence>
<dbReference type="AlphaFoldDB" id="A0A2H1MXW6"/>
<dbReference type="EMBL" id="LT907984">
    <property type="protein sequence ID" value="SOE45276.1"/>
    <property type="molecule type" value="Genomic_DNA"/>
</dbReference>
<reference evidence="1" key="1">
    <citation type="submission" date="2017-09" db="EMBL/GenBank/DDBJ databases">
        <authorList>
            <person name="Ehlers B."/>
            <person name="Leendertz F.H."/>
        </authorList>
    </citation>
    <scope>NUCLEOTIDE SEQUENCE</scope>
    <source>
        <strain evidence="1">23K</strain>
    </source>
</reference>
<protein>
    <submittedName>
        <fullName evidence="1">Uncharacterized protein</fullName>
    </submittedName>
</protein>
<accession>A0A2H1MXW6</accession>
<sequence>MYRTIEHDGINVFAGEELFYHITGIHGLYQGLIESARRAAENSEMQESIQKLIKEVESGINSHKDLYGLQ</sequence>
<proteinExistence type="predicted"/>